<dbReference type="RefSeq" id="WP_017437836.1">
    <property type="nucleotide sequence ID" value="NZ_BAWO01000018.1"/>
</dbReference>
<evidence type="ECO:0000256" key="4">
    <source>
        <dbReference type="ARBA" id="ARBA00022807"/>
    </source>
</evidence>
<evidence type="ECO:0000256" key="1">
    <source>
        <dbReference type="ARBA" id="ARBA00007074"/>
    </source>
</evidence>
<dbReference type="InterPro" id="IPR051202">
    <property type="entry name" value="Peptidase_C40"/>
</dbReference>
<keyword evidence="8" id="KW-1185">Reference proteome</keyword>
<dbReference type="EMBL" id="BAWO01000018">
    <property type="protein sequence ID" value="GAJ39356.1"/>
    <property type="molecule type" value="Genomic_DNA"/>
</dbReference>
<reference evidence="7 8" key="1">
    <citation type="submission" date="2014-04" db="EMBL/GenBank/DDBJ databases">
        <title>Whole genome shotgun sequence of Geobacillus caldoxylosilyticus NBRC 107762.</title>
        <authorList>
            <person name="Hosoyama A."/>
            <person name="Hosoyama Y."/>
            <person name="Katano-Makiyama Y."/>
            <person name="Tsuchikane K."/>
            <person name="Ohji S."/>
            <person name="Ichikawa N."/>
            <person name="Yamazoe A."/>
            <person name="Fujita N."/>
        </authorList>
    </citation>
    <scope>NUCLEOTIDE SEQUENCE [LARGE SCALE GENOMIC DNA]</scope>
    <source>
        <strain evidence="7 8">NBRC 107762</strain>
    </source>
</reference>
<organism evidence="7 8">
    <name type="scientific">Parageobacillus caldoxylosilyticus NBRC 107762</name>
    <dbReference type="NCBI Taxonomy" id="1220594"/>
    <lineage>
        <taxon>Bacteria</taxon>
        <taxon>Bacillati</taxon>
        <taxon>Bacillota</taxon>
        <taxon>Bacilli</taxon>
        <taxon>Bacillales</taxon>
        <taxon>Anoxybacillaceae</taxon>
        <taxon>Saccharococcus</taxon>
    </lineage>
</organism>
<gene>
    <name evidence="7" type="ORF">GCA01S_018_00080</name>
</gene>
<dbReference type="Gene3D" id="3.90.1720.10">
    <property type="entry name" value="endopeptidase domain like (from Nostoc punctiforme)"/>
    <property type="match status" value="1"/>
</dbReference>
<accession>A0A023DEA7</accession>
<dbReference type="AlphaFoldDB" id="A0A023DEA7"/>
<dbReference type="PANTHER" id="PTHR47053">
    <property type="entry name" value="MUREIN DD-ENDOPEPTIDASE MEPH-RELATED"/>
    <property type="match status" value="1"/>
</dbReference>
<dbReference type="Gene3D" id="2.30.30.40">
    <property type="entry name" value="SH3 Domains"/>
    <property type="match status" value="2"/>
</dbReference>
<evidence type="ECO:0000256" key="5">
    <source>
        <dbReference type="SAM" id="SignalP"/>
    </source>
</evidence>
<evidence type="ECO:0000313" key="7">
    <source>
        <dbReference type="EMBL" id="GAJ39356.1"/>
    </source>
</evidence>
<dbReference type="InterPro" id="IPR038765">
    <property type="entry name" value="Papain-like_cys_pep_sf"/>
</dbReference>
<keyword evidence="2" id="KW-0645">Protease</keyword>
<evidence type="ECO:0000256" key="2">
    <source>
        <dbReference type="ARBA" id="ARBA00022670"/>
    </source>
</evidence>
<dbReference type="InterPro" id="IPR000064">
    <property type="entry name" value="NLP_P60_dom"/>
</dbReference>
<comment type="similarity">
    <text evidence="1">Belongs to the peptidase C40 family.</text>
</comment>
<comment type="caution">
    <text evidence="7">The sequence shown here is derived from an EMBL/GenBank/DDBJ whole genome shotgun (WGS) entry which is preliminary data.</text>
</comment>
<evidence type="ECO:0000259" key="6">
    <source>
        <dbReference type="PROSITE" id="PS51935"/>
    </source>
</evidence>
<evidence type="ECO:0000313" key="8">
    <source>
        <dbReference type="Proteomes" id="UP000023561"/>
    </source>
</evidence>
<dbReference type="GeneID" id="301193122"/>
<dbReference type="PROSITE" id="PS51935">
    <property type="entry name" value="NLPC_P60"/>
    <property type="match status" value="1"/>
</dbReference>
<dbReference type="Pfam" id="PF00877">
    <property type="entry name" value="NLPC_P60"/>
    <property type="match status" value="1"/>
</dbReference>
<sequence>MKKWKRYFTAFLCFCMVFVFLSPASAKTNKEETAYIDVSVATLWTEPNIARDIDSPSLSNPVDMWKWTKSMTYEEKLWLVGNLETQALYGMKVTILEKQGDWAKVVVHGQPTPRHPLGYPGWVPIRQLTKGNAFAKFQSKPFAQVTSPTAWLYKDPKGNHKFMEISFNTRLPVIQSTKNAVKVMTPSDGAKWLKKEDVQIFRTEADIPAPTGEDLVNTAKQFLGLPYLWAGTSGFGFDCSGFTHTIYKAHGITIPRDSSVQAQFGTPVPESELQPGDLLFFAYNNGKGKIHHVGMYIGNGKMIHSPNTSTTVRIDDYRAPGYGEEFAGARRYIHK</sequence>
<dbReference type="SUPFAM" id="SSF54001">
    <property type="entry name" value="Cysteine proteinases"/>
    <property type="match status" value="1"/>
</dbReference>
<keyword evidence="5" id="KW-0732">Signal</keyword>
<dbReference type="OrthoDB" id="9813368at2"/>
<keyword evidence="4" id="KW-0788">Thiol protease</keyword>
<name>A0A023DEA7_9BACL</name>
<proteinExistence type="inferred from homology"/>
<keyword evidence="3" id="KW-0378">Hydrolase</keyword>
<feature type="domain" description="NlpC/P60" evidence="6">
    <location>
        <begin position="209"/>
        <end position="333"/>
    </location>
</feature>
<dbReference type="PANTHER" id="PTHR47053:SF3">
    <property type="entry name" value="GAMMA-D-GLUTAMYL-L-LYSINE DIPEPTIDYL-PEPTIDASE"/>
    <property type="match status" value="1"/>
</dbReference>
<dbReference type="Pfam" id="PF23795">
    <property type="entry name" value="SH3_YKFC_2nd"/>
    <property type="match status" value="1"/>
</dbReference>
<dbReference type="Proteomes" id="UP000023561">
    <property type="component" value="Unassembled WGS sequence"/>
</dbReference>
<dbReference type="GO" id="GO:0008234">
    <property type="term" value="F:cysteine-type peptidase activity"/>
    <property type="evidence" value="ECO:0007669"/>
    <property type="project" value="UniProtKB-KW"/>
</dbReference>
<dbReference type="InterPro" id="IPR057812">
    <property type="entry name" value="SH3_YKFC_2nd"/>
</dbReference>
<feature type="signal peptide" evidence="5">
    <location>
        <begin position="1"/>
        <end position="26"/>
    </location>
</feature>
<dbReference type="GO" id="GO:0006508">
    <property type="term" value="P:proteolysis"/>
    <property type="evidence" value="ECO:0007669"/>
    <property type="project" value="UniProtKB-KW"/>
</dbReference>
<evidence type="ECO:0000256" key="3">
    <source>
        <dbReference type="ARBA" id="ARBA00022801"/>
    </source>
</evidence>
<protein>
    <recommendedName>
        <fullName evidence="6">NlpC/P60 domain-containing protein</fullName>
    </recommendedName>
</protein>
<feature type="chain" id="PRO_5001513297" description="NlpC/P60 domain-containing protein" evidence="5">
    <location>
        <begin position="27"/>
        <end position="335"/>
    </location>
</feature>